<organism evidence="1 2">
    <name type="scientific">Gigaspora rosea</name>
    <dbReference type="NCBI Taxonomy" id="44941"/>
    <lineage>
        <taxon>Eukaryota</taxon>
        <taxon>Fungi</taxon>
        <taxon>Fungi incertae sedis</taxon>
        <taxon>Mucoromycota</taxon>
        <taxon>Glomeromycotina</taxon>
        <taxon>Glomeromycetes</taxon>
        <taxon>Diversisporales</taxon>
        <taxon>Gigasporaceae</taxon>
        <taxon>Gigaspora</taxon>
    </lineage>
</organism>
<accession>A0A397UM76</accession>
<evidence type="ECO:0000313" key="1">
    <source>
        <dbReference type="EMBL" id="RIB08463.1"/>
    </source>
</evidence>
<dbReference type="AlphaFoldDB" id="A0A397UM76"/>
<protein>
    <submittedName>
        <fullName evidence="1">Uncharacterized protein</fullName>
    </submittedName>
</protein>
<keyword evidence="2" id="KW-1185">Reference proteome</keyword>
<gene>
    <name evidence="1" type="ORF">C2G38_2211595</name>
</gene>
<dbReference type="Proteomes" id="UP000266673">
    <property type="component" value="Unassembled WGS sequence"/>
</dbReference>
<reference evidence="1 2" key="1">
    <citation type="submission" date="2018-06" db="EMBL/GenBank/DDBJ databases">
        <title>Comparative genomics reveals the genomic features of Rhizophagus irregularis, R. cerebriforme, R. diaphanum and Gigaspora rosea, and their symbiotic lifestyle signature.</title>
        <authorList>
            <person name="Morin E."/>
            <person name="San Clemente H."/>
            <person name="Chen E.C.H."/>
            <person name="De La Providencia I."/>
            <person name="Hainaut M."/>
            <person name="Kuo A."/>
            <person name="Kohler A."/>
            <person name="Murat C."/>
            <person name="Tang N."/>
            <person name="Roy S."/>
            <person name="Loubradou J."/>
            <person name="Henrissat B."/>
            <person name="Grigoriev I.V."/>
            <person name="Corradi N."/>
            <person name="Roux C."/>
            <person name="Martin F.M."/>
        </authorList>
    </citation>
    <scope>NUCLEOTIDE SEQUENCE [LARGE SCALE GENOMIC DNA]</scope>
    <source>
        <strain evidence="1 2">DAOM 194757</strain>
    </source>
</reference>
<dbReference type="EMBL" id="QKWP01001506">
    <property type="protein sequence ID" value="RIB08463.1"/>
    <property type="molecule type" value="Genomic_DNA"/>
</dbReference>
<name>A0A397UM76_9GLOM</name>
<comment type="caution">
    <text evidence="1">The sequence shown here is derived from an EMBL/GenBank/DDBJ whole genome shotgun (WGS) entry which is preliminary data.</text>
</comment>
<evidence type="ECO:0000313" key="2">
    <source>
        <dbReference type="Proteomes" id="UP000266673"/>
    </source>
</evidence>
<proteinExistence type="predicted"/>
<sequence length="111" mass="12554">MSSPAELSAFSDNEQGESSTIHVLFKILFMDDDEQTNSPKVKAKRTKYSSERTNKMILINSIDIDHISDSEYEPSVLQSKSKKQSDLWFKLTRTQDGIPFGQESSNIGHVI</sequence>